<dbReference type="PANTHER" id="PTHR48107">
    <property type="entry name" value="NADPH-DEPENDENT ALDEHYDE REDUCTASE-LIKE PROTEIN, CHLOROPLASTIC-RELATED"/>
    <property type="match status" value="1"/>
</dbReference>
<reference evidence="3 4" key="1">
    <citation type="submission" date="2018-05" db="EMBL/GenBank/DDBJ databases">
        <title>Genomic Encyclopedia of Type Strains, Phase IV (KMG-IV): sequencing the most valuable type-strain genomes for metagenomic binning, comparative biology and taxonomic classification.</title>
        <authorList>
            <person name="Goeker M."/>
        </authorList>
    </citation>
    <scope>NUCLEOTIDE SEQUENCE [LARGE SCALE GENOMIC DNA]</scope>
    <source>
        <strain evidence="3 4">DSM 18773</strain>
    </source>
</reference>
<sequence length="258" mass="27672">MTQRKLQGRLAIVTGASRRIGIGAATCRALAAEGADILMVYWSAYDQLSAAEARTLEPLALQQELQALGVRCERLEVDLSQSTAYLEVMSAAVALGSPSILVNNACYSANDGLDALDADLLDRHYAINVRATTMLTTEFARRFRGESGGRVISLTSGQSLGAMQDEIAYALTKGTVETLTTTLAPVLAARGITINAVNPGPTDTGWMDANLERELLPRFPFGRIGKPEDAARLIAFLASDEAQWITGQVIHSEGAFQR</sequence>
<dbReference type="PANTHER" id="PTHR48107:SF7">
    <property type="entry name" value="RE15974P"/>
    <property type="match status" value="1"/>
</dbReference>
<keyword evidence="4" id="KW-1185">Reference proteome</keyword>
<dbReference type="InterPro" id="IPR002347">
    <property type="entry name" value="SDR_fam"/>
</dbReference>
<name>A0A316DII4_9BACL</name>
<dbReference type="Pfam" id="PF13561">
    <property type="entry name" value="adh_short_C2"/>
    <property type="match status" value="1"/>
</dbReference>
<dbReference type="Proteomes" id="UP000245634">
    <property type="component" value="Unassembled WGS sequence"/>
</dbReference>
<dbReference type="InterPro" id="IPR036291">
    <property type="entry name" value="NAD(P)-bd_dom_sf"/>
</dbReference>
<accession>A0A316DII4</accession>
<evidence type="ECO:0000313" key="4">
    <source>
        <dbReference type="Proteomes" id="UP000245634"/>
    </source>
</evidence>
<comment type="similarity">
    <text evidence="1">Belongs to the short-chain dehydrogenases/reductases (SDR) family.</text>
</comment>
<proteinExistence type="inferred from homology"/>
<dbReference type="PRINTS" id="PR00081">
    <property type="entry name" value="GDHRDH"/>
</dbReference>
<protein>
    <submittedName>
        <fullName evidence="3">3-oxoacyl-[acyl-carrier protein] reductase</fullName>
    </submittedName>
</protein>
<comment type="caution">
    <text evidence="3">The sequence shown here is derived from an EMBL/GenBank/DDBJ whole genome shotgun (WGS) entry which is preliminary data.</text>
</comment>
<evidence type="ECO:0000313" key="3">
    <source>
        <dbReference type="EMBL" id="PWK16443.1"/>
    </source>
</evidence>
<dbReference type="EMBL" id="QGGL01000001">
    <property type="protein sequence ID" value="PWK16443.1"/>
    <property type="molecule type" value="Genomic_DNA"/>
</dbReference>
<gene>
    <name evidence="3" type="ORF">C7459_101307</name>
</gene>
<dbReference type="NCBIfam" id="NF009389">
    <property type="entry name" value="PRK12748.1"/>
    <property type="match status" value="1"/>
</dbReference>
<dbReference type="AlphaFoldDB" id="A0A316DII4"/>
<dbReference type="Gene3D" id="3.40.50.720">
    <property type="entry name" value="NAD(P)-binding Rossmann-like Domain"/>
    <property type="match status" value="1"/>
</dbReference>
<dbReference type="SUPFAM" id="SSF51735">
    <property type="entry name" value="NAD(P)-binding Rossmann-fold domains"/>
    <property type="match status" value="1"/>
</dbReference>
<keyword evidence="2" id="KW-0560">Oxidoreductase</keyword>
<evidence type="ECO:0000256" key="1">
    <source>
        <dbReference type="ARBA" id="ARBA00006484"/>
    </source>
</evidence>
<dbReference type="CDD" id="cd05233">
    <property type="entry name" value="SDR_c"/>
    <property type="match status" value="1"/>
</dbReference>
<organism evidence="3 4">
    <name type="scientific">Tumebacillus permanentifrigoris</name>
    <dbReference type="NCBI Taxonomy" id="378543"/>
    <lineage>
        <taxon>Bacteria</taxon>
        <taxon>Bacillati</taxon>
        <taxon>Bacillota</taxon>
        <taxon>Bacilli</taxon>
        <taxon>Bacillales</taxon>
        <taxon>Alicyclobacillaceae</taxon>
        <taxon>Tumebacillus</taxon>
    </lineage>
</organism>
<dbReference type="GO" id="GO:0016614">
    <property type="term" value="F:oxidoreductase activity, acting on CH-OH group of donors"/>
    <property type="evidence" value="ECO:0007669"/>
    <property type="project" value="UniProtKB-ARBA"/>
</dbReference>
<dbReference type="RefSeq" id="WP_109685541.1">
    <property type="nucleotide sequence ID" value="NZ_QGGL01000001.1"/>
</dbReference>
<dbReference type="OrthoDB" id="125587at2"/>
<evidence type="ECO:0000256" key="2">
    <source>
        <dbReference type="ARBA" id="ARBA00023002"/>
    </source>
</evidence>